<evidence type="ECO:0000259" key="3">
    <source>
        <dbReference type="Pfam" id="PF00535"/>
    </source>
</evidence>
<dbReference type="SUPFAM" id="SSF53448">
    <property type="entry name" value="Nucleotide-diphospho-sugar transferases"/>
    <property type="match status" value="1"/>
</dbReference>
<dbReference type="InterPro" id="IPR029044">
    <property type="entry name" value="Nucleotide-diphossugar_trans"/>
</dbReference>
<dbReference type="Pfam" id="PF00535">
    <property type="entry name" value="Glycos_transf_2"/>
    <property type="match status" value="1"/>
</dbReference>
<comment type="caution">
    <text evidence="4">The sequence shown here is derived from an EMBL/GenBank/DDBJ whole genome shotgun (WGS) entry which is preliminary data.</text>
</comment>
<dbReference type="GO" id="GO:0016757">
    <property type="term" value="F:glycosyltransferase activity"/>
    <property type="evidence" value="ECO:0007669"/>
    <property type="project" value="UniProtKB-KW"/>
</dbReference>
<evidence type="ECO:0000313" key="4">
    <source>
        <dbReference type="EMBL" id="PKU88398.1"/>
    </source>
</evidence>
<dbReference type="PANTHER" id="PTHR22916">
    <property type="entry name" value="GLYCOSYLTRANSFERASE"/>
    <property type="match status" value="1"/>
</dbReference>
<name>A0A2N3QE46_9BIFI</name>
<dbReference type="Gene3D" id="3.90.550.10">
    <property type="entry name" value="Spore Coat Polysaccharide Biosynthesis Protein SpsA, Chain A"/>
    <property type="match status" value="1"/>
</dbReference>
<dbReference type="PANTHER" id="PTHR22916:SF51">
    <property type="entry name" value="GLYCOSYLTRANSFERASE EPSH-RELATED"/>
    <property type="match status" value="1"/>
</dbReference>
<dbReference type="AlphaFoldDB" id="A0A2N3QE46"/>
<evidence type="ECO:0000256" key="1">
    <source>
        <dbReference type="ARBA" id="ARBA00022676"/>
    </source>
</evidence>
<evidence type="ECO:0000256" key="2">
    <source>
        <dbReference type="ARBA" id="ARBA00022679"/>
    </source>
</evidence>
<dbReference type="EMBL" id="PCGZ01000014">
    <property type="protein sequence ID" value="PKU88398.1"/>
    <property type="molecule type" value="Genomic_DNA"/>
</dbReference>
<evidence type="ECO:0000313" key="5">
    <source>
        <dbReference type="Proteomes" id="UP000233730"/>
    </source>
</evidence>
<organism evidence="4 5">
    <name type="scientific">Bifidobacterium pseudolongum subsp. globosum</name>
    <dbReference type="NCBI Taxonomy" id="1690"/>
    <lineage>
        <taxon>Bacteria</taxon>
        <taxon>Bacillati</taxon>
        <taxon>Actinomycetota</taxon>
        <taxon>Actinomycetes</taxon>
        <taxon>Bifidobacteriales</taxon>
        <taxon>Bifidobacteriaceae</taxon>
        <taxon>Bifidobacterium</taxon>
    </lineage>
</organism>
<keyword evidence="1" id="KW-0328">Glycosyltransferase</keyword>
<gene>
    <name evidence="4" type="ORF">CQR46_1691</name>
</gene>
<dbReference type="CDD" id="cd00761">
    <property type="entry name" value="Glyco_tranf_GTA_type"/>
    <property type="match status" value="1"/>
</dbReference>
<accession>A0A2N3QE46</accession>
<protein>
    <submittedName>
        <fullName evidence="4">Glycosyl transferase family 2</fullName>
    </submittedName>
</protein>
<keyword evidence="2 4" id="KW-0808">Transferase</keyword>
<reference evidence="4 5" key="1">
    <citation type="submission" date="2017-10" db="EMBL/GenBank/DDBJ databases">
        <title>Bifidobacterium genomics.</title>
        <authorList>
            <person name="Lugli G.A."/>
            <person name="Milani C."/>
            <person name="Mancabelli L."/>
        </authorList>
    </citation>
    <scope>NUCLEOTIDE SEQUENCE [LARGE SCALE GENOMIC DNA]</scope>
    <source>
        <strain evidence="4 5">1524B</strain>
    </source>
</reference>
<proteinExistence type="predicted"/>
<dbReference type="InterPro" id="IPR001173">
    <property type="entry name" value="Glyco_trans_2-like"/>
</dbReference>
<sequence>MVDDGSTDSTERICKSLLATDSRLSYHRQENSGVSVARNYGIEQATGEYVVFVDGDDKLLPDSLGQYERFLQAHPVDVCFSKFLLVQREAISVQSPLNCKAEAMLFSTVEEKKAITSCLLEGRGFYDFWTYRVRDQVEYPSCIWAKAFKVAYLRREDIEFRKELRRCQDLDFSLRVALQSSNIGFLPVPTYRYVIDEGSLSHKYNPQILHLFDMLIDQINSDLRGVHDKSIWNDLYLQLIFNFGLHAVERGTKNPTSREWKGEMKKVFSLPKYRTAVRKARFRSFRNYKENIKIILFKLHCYSILRHIYQ</sequence>
<dbReference type="Proteomes" id="UP000233730">
    <property type="component" value="Unassembled WGS sequence"/>
</dbReference>
<feature type="domain" description="Glycosyltransferase 2-like" evidence="3">
    <location>
        <begin position="2"/>
        <end position="83"/>
    </location>
</feature>